<dbReference type="GO" id="GO:0032259">
    <property type="term" value="P:methylation"/>
    <property type="evidence" value="ECO:0007669"/>
    <property type="project" value="UniProtKB-KW"/>
</dbReference>
<dbReference type="SUPFAM" id="SSF53335">
    <property type="entry name" value="S-adenosyl-L-methionine-dependent methyltransferases"/>
    <property type="match status" value="1"/>
</dbReference>
<accession>A0ABU1ZYJ9</accession>
<keyword evidence="2 4" id="KW-0808">Transferase</keyword>
<dbReference type="InterPro" id="IPR029063">
    <property type="entry name" value="SAM-dependent_MTases_sf"/>
</dbReference>
<keyword evidence="5" id="KW-1185">Reference proteome</keyword>
<organism evidence="4 5">
    <name type="scientific">Corynebacterium guangdongense</name>
    <dbReference type="NCBI Taxonomy" id="1783348"/>
    <lineage>
        <taxon>Bacteria</taxon>
        <taxon>Bacillati</taxon>
        <taxon>Actinomycetota</taxon>
        <taxon>Actinomycetes</taxon>
        <taxon>Mycobacteriales</taxon>
        <taxon>Corynebacteriaceae</taxon>
        <taxon>Corynebacterium</taxon>
    </lineage>
</organism>
<dbReference type="EMBL" id="JAVDXZ010000001">
    <property type="protein sequence ID" value="MDR7330017.1"/>
    <property type="molecule type" value="Genomic_DNA"/>
</dbReference>
<gene>
    <name evidence="4" type="ORF">J2S39_001693</name>
</gene>
<dbReference type="PRINTS" id="PR00505">
    <property type="entry name" value="D12N6MTFRASE"/>
</dbReference>
<reference evidence="4" key="1">
    <citation type="submission" date="2023-07" db="EMBL/GenBank/DDBJ databases">
        <title>Sequencing the genomes of 1000 actinobacteria strains.</title>
        <authorList>
            <person name="Klenk H.-P."/>
        </authorList>
    </citation>
    <scope>NUCLEOTIDE SEQUENCE</scope>
    <source>
        <strain evidence="4">DSM 107476</strain>
    </source>
</reference>
<dbReference type="InterPro" id="IPR012327">
    <property type="entry name" value="MeTrfase_D12"/>
</dbReference>
<keyword evidence="1 4" id="KW-0489">Methyltransferase</keyword>
<proteinExistence type="predicted"/>
<dbReference type="Proteomes" id="UP001180840">
    <property type="component" value="Unassembled WGS sequence"/>
</dbReference>
<evidence type="ECO:0000313" key="5">
    <source>
        <dbReference type="Proteomes" id="UP001180840"/>
    </source>
</evidence>
<keyword evidence="3" id="KW-0949">S-adenosyl-L-methionine</keyword>
<protein>
    <submittedName>
        <fullName evidence="4">DNA adenine methylase</fullName>
        <ecNumber evidence="4">2.1.1.72</ecNumber>
    </submittedName>
</protein>
<dbReference type="GO" id="GO:0009007">
    <property type="term" value="F:site-specific DNA-methyltransferase (adenine-specific) activity"/>
    <property type="evidence" value="ECO:0007669"/>
    <property type="project" value="UniProtKB-EC"/>
</dbReference>
<evidence type="ECO:0000256" key="2">
    <source>
        <dbReference type="ARBA" id="ARBA00022679"/>
    </source>
</evidence>
<comment type="caution">
    <text evidence="4">The sequence shown here is derived from an EMBL/GenBank/DDBJ whole genome shotgun (WGS) entry which is preliminary data.</text>
</comment>
<sequence length="337" mass="37233">MTPHPYPETRFMGSKEKLTGVILGHAARFGAETFVDVFSGSGVVAHAAKTAGYRVVANDQLAFSAVFTRAMVENSTVVLGGVDALLAHEGQGDRFVQETYTDLYYTAADALAIDRLRDAISHLDGYEQAIATAALVRACLKKRPRGIFTYTGLRYDDGRRDLQMSIAAHFAEQVAKINAAVFDNGRACESRHGDFRNLAVPAGAFVYLDPPYWSPASDNHYVRRYHFVEGVARGWEGVEIQEHTKTKKFANYPTPFSTLAGATDALGRLFTDLRDHDLMLSYSSNSLPDKDTILGLFADAGRGAELIEIDHRYSFSTRTATKKNKVQEYLFVSPKAR</sequence>
<evidence type="ECO:0000256" key="1">
    <source>
        <dbReference type="ARBA" id="ARBA00022603"/>
    </source>
</evidence>
<evidence type="ECO:0000313" key="4">
    <source>
        <dbReference type="EMBL" id="MDR7330017.1"/>
    </source>
</evidence>
<name>A0ABU1ZYJ9_9CORY</name>
<dbReference type="Pfam" id="PF02086">
    <property type="entry name" value="MethyltransfD12"/>
    <property type="match status" value="1"/>
</dbReference>
<evidence type="ECO:0000256" key="3">
    <source>
        <dbReference type="ARBA" id="ARBA00022691"/>
    </source>
</evidence>
<dbReference type="Gene3D" id="3.40.50.150">
    <property type="entry name" value="Vaccinia Virus protein VP39"/>
    <property type="match status" value="1"/>
</dbReference>
<dbReference type="RefSeq" id="WP_290195324.1">
    <property type="nucleotide sequence ID" value="NZ_CP047654.1"/>
</dbReference>
<dbReference type="EC" id="2.1.1.72" evidence="4"/>